<gene>
    <name evidence="2" type="ORF">APUU_11064S</name>
</gene>
<dbReference type="AlphaFoldDB" id="A0A7R8AGR5"/>
<reference evidence="2" key="2">
    <citation type="submission" date="2021-02" db="EMBL/GenBank/DDBJ databases">
        <title>Aspergillus puulaauensis MK2 genome sequence.</title>
        <authorList>
            <person name="Futagami T."/>
            <person name="Mori K."/>
            <person name="Kadooka C."/>
            <person name="Tanaka T."/>
        </authorList>
    </citation>
    <scope>NUCLEOTIDE SEQUENCE</scope>
    <source>
        <strain evidence="2">MK2</strain>
    </source>
</reference>
<evidence type="ECO:0000256" key="1">
    <source>
        <dbReference type="SAM" id="Coils"/>
    </source>
</evidence>
<organism evidence="2 3">
    <name type="scientific">Aspergillus puulaauensis</name>
    <dbReference type="NCBI Taxonomy" id="1220207"/>
    <lineage>
        <taxon>Eukaryota</taxon>
        <taxon>Fungi</taxon>
        <taxon>Dikarya</taxon>
        <taxon>Ascomycota</taxon>
        <taxon>Pezizomycotina</taxon>
        <taxon>Eurotiomycetes</taxon>
        <taxon>Eurotiomycetidae</taxon>
        <taxon>Eurotiales</taxon>
        <taxon>Aspergillaceae</taxon>
        <taxon>Aspergillus</taxon>
    </lineage>
</organism>
<evidence type="ECO:0000313" key="3">
    <source>
        <dbReference type="Proteomes" id="UP000654913"/>
    </source>
</evidence>
<dbReference type="OrthoDB" id="4510694at2759"/>
<keyword evidence="1" id="KW-0175">Coiled coil</keyword>
<accession>A0A7R8AGR5</accession>
<dbReference type="GeneID" id="64968241"/>
<evidence type="ECO:0000313" key="2">
    <source>
        <dbReference type="EMBL" id="BCS18236.1"/>
    </source>
</evidence>
<reference evidence="2" key="1">
    <citation type="submission" date="2021-01" db="EMBL/GenBank/DDBJ databases">
        <authorList>
            <consortium name="Aspergillus puulaauensis MK2 genome sequencing consortium"/>
            <person name="Kazuki M."/>
            <person name="Futagami T."/>
        </authorList>
    </citation>
    <scope>NUCLEOTIDE SEQUENCE</scope>
    <source>
        <strain evidence="2">MK2</strain>
    </source>
</reference>
<keyword evidence="3" id="KW-1185">Reference proteome</keyword>
<name>A0A7R8AGR5_9EURO</name>
<dbReference type="KEGG" id="apuu:APUU_11064S"/>
<protein>
    <submittedName>
        <fullName evidence="2">Uncharacterized protein</fullName>
    </submittedName>
</protein>
<dbReference type="EMBL" id="AP024443">
    <property type="protein sequence ID" value="BCS18236.1"/>
    <property type="molecule type" value="Genomic_DNA"/>
</dbReference>
<dbReference type="Proteomes" id="UP000654913">
    <property type="component" value="Chromosome 1"/>
</dbReference>
<feature type="coiled-coil region" evidence="1">
    <location>
        <begin position="4"/>
        <end position="38"/>
    </location>
</feature>
<proteinExistence type="predicted"/>
<dbReference type="RefSeq" id="XP_041550430.1">
    <property type="nucleotide sequence ID" value="XM_041694146.1"/>
</dbReference>
<sequence length="311" mass="36084">MASLMDEVESKEKYEKQIAKLNEQLAELGRQLELSKDCNKGWEKYKNQVEKWRNEKRLAEVTRTGKDSARIADLNIQVANQKHHIEDLEKKLGVHDGMYDEIADTTEGTVHSLLEYEVFSSWLPEPPALIDGVGIKFANWRYLMEMKFRENSDHFDTPGSRLAYLISCTSGEAQDQLLTRLRSKILKSITDVPDALEYLEMVFHNPELRSTDVHDFRFPGEDPSSFWRLFRAFVWNAVKHELPGEDWSSKLHEFLQWKLEKDIGDFSSYQEGTSKELAKEVFLRLLRQEWDDNAGLMGGKNGRINGEPVKI</sequence>